<keyword evidence="2" id="KW-1003">Cell membrane</keyword>
<evidence type="ECO:0000256" key="5">
    <source>
        <dbReference type="ARBA" id="ARBA00023136"/>
    </source>
</evidence>
<gene>
    <name evidence="7" type="ORF">ACFQKD_13580</name>
</gene>
<evidence type="ECO:0000256" key="4">
    <source>
        <dbReference type="ARBA" id="ARBA00022989"/>
    </source>
</evidence>
<feature type="transmembrane region" description="Helical" evidence="6">
    <location>
        <begin position="79"/>
        <end position="99"/>
    </location>
</feature>
<dbReference type="PANTHER" id="PTHR30250:SF28">
    <property type="entry name" value="POLYSACCHARIDE BIOSYNTHESIS PROTEIN"/>
    <property type="match status" value="1"/>
</dbReference>
<evidence type="ECO:0000256" key="6">
    <source>
        <dbReference type="SAM" id="Phobius"/>
    </source>
</evidence>
<evidence type="ECO:0000313" key="8">
    <source>
        <dbReference type="Proteomes" id="UP001596388"/>
    </source>
</evidence>
<comment type="subcellular location">
    <subcellularLocation>
        <location evidence="1">Cell membrane</location>
        <topology evidence="1">Multi-pass membrane protein</topology>
    </subcellularLocation>
</comment>
<feature type="transmembrane region" description="Helical" evidence="6">
    <location>
        <begin position="159"/>
        <end position="185"/>
    </location>
</feature>
<dbReference type="GeneID" id="79270739"/>
<dbReference type="InterPro" id="IPR050833">
    <property type="entry name" value="Poly_Biosynth_Transport"/>
</dbReference>
<feature type="transmembrane region" description="Helical" evidence="6">
    <location>
        <begin position="403"/>
        <end position="423"/>
    </location>
</feature>
<keyword evidence="3 6" id="KW-0812">Transmembrane</keyword>
<feature type="transmembrane region" description="Helical" evidence="6">
    <location>
        <begin position="305"/>
        <end position="326"/>
    </location>
</feature>
<dbReference type="RefSeq" id="WP_276237161.1">
    <property type="nucleotide sequence ID" value="NZ_CP119989.1"/>
</dbReference>
<feature type="transmembrane region" description="Helical" evidence="6">
    <location>
        <begin position="429"/>
        <end position="452"/>
    </location>
</feature>
<evidence type="ECO:0000256" key="1">
    <source>
        <dbReference type="ARBA" id="ARBA00004651"/>
    </source>
</evidence>
<dbReference type="PANTHER" id="PTHR30250">
    <property type="entry name" value="PST FAMILY PREDICTED COLANIC ACID TRANSPORTER"/>
    <property type="match status" value="1"/>
</dbReference>
<keyword evidence="4 6" id="KW-1133">Transmembrane helix</keyword>
<dbReference type="EMBL" id="JBHTAG010000003">
    <property type="protein sequence ID" value="MFC7098337.1"/>
    <property type="molecule type" value="Genomic_DNA"/>
</dbReference>
<name>A0ABD5X418_9EURY</name>
<reference evidence="7 8" key="1">
    <citation type="journal article" date="2019" name="Int. J. Syst. Evol. Microbiol.">
        <title>The Global Catalogue of Microorganisms (GCM) 10K type strain sequencing project: providing services to taxonomists for standard genome sequencing and annotation.</title>
        <authorList>
            <consortium name="The Broad Institute Genomics Platform"/>
            <consortium name="The Broad Institute Genome Sequencing Center for Infectious Disease"/>
            <person name="Wu L."/>
            <person name="Ma J."/>
        </authorList>
    </citation>
    <scope>NUCLEOTIDE SEQUENCE [LARGE SCALE GENOMIC DNA]</scope>
    <source>
        <strain evidence="7 8">DT55</strain>
    </source>
</reference>
<feature type="transmembrane region" description="Helical" evidence="6">
    <location>
        <begin position="6"/>
        <end position="26"/>
    </location>
</feature>
<keyword evidence="8" id="KW-1185">Reference proteome</keyword>
<sequence length="475" mass="50920">MSREALIAIIAKFALAATGFLGVVIFSRVLGVNGVGRYYALLAAANLVAQISSGVNGAIKKRVSEVETPVREYVGLGVVFNTGFVAVLAVLLLFTYPILQSYIGPFAFGIGFIGVVASLSYFALVNRVYAGIGNTGASFWTDTLRSLLTLAAQVTLLWLGWHVLGLLIGFVAATAATAVVVYLLLRLRPELPSRETVSRTYEFARWNVPNGLLQNMYSRLDVLLLYAIVGSSAVGLYEPALRLTIPATFISASIGDSLVVKASGLHSIDRDVVDDLKNAVSYTCLLSIPIFFGVVAMPAELMTVVYGPDFAAGALALVGLAAFQLFNTLRLPFAMVINGIDRPDLEFRVKLLVLVIHAPLAVGLGLEYGLLGVIAATVTTEVIRVFLYLYAARRLFDELVLTWQLGKQLLSGLVMFAAVAWLVDTVGVTGWFSLVGVVGVGAVVYFATLGGISSHFRSTLGHAVTNAVPEERQFW</sequence>
<evidence type="ECO:0000256" key="3">
    <source>
        <dbReference type="ARBA" id="ARBA00022692"/>
    </source>
</evidence>
<evidence type="ECO:0000256" key="2">
    <source>
        <dbReference type="ARBA" id="ARBA00022475"/>
    </source>
</evidence>
<evidence type="ECO:0000313" key="7">
    <source>
        <dbReference type="EMBL" id="MFC7098337.1"/>
    </source>
</evidence>
<organism evidence="7 8">
    <name type="scientific">Halobaculum marinum</name>
    <dbReference type="NCBI Taxonomy" id="3031996"/>
    <lineage>
        <taxon>Archaea</taxon>
        <taxon>Methanobacteriati</taxon>
        <taxon>Methanobacteriota</taxon>
        <taxon>Stenosarchaea group</taxon>
        <taxon>Halobacteria</taxon>
        <taxon>Halobacteriales</taxon>
        <taxon>Haloferacaceae</taxon>
        <taxon>Halobaculum</taxon>
    </lineage>
</organism>
<dbReference type="GO" id="GO:0005886">
    <property type="term" value="C:plasma membrane"/>
    <property type="evidence" value="ECO:0007669"/>
    <property type="project" value="UniProtKB-SubCell"/>
</dbReference>
<feature type="transmembrane region" description="Helical" evidence="6">
    <location>
        <begin position="370"/>
        <end position="391"/>
    </location>
</feature>
<comment type="caution">
    <text evidence="7">The sequence shown here is derived from an EMBL/GenBank/DDBJ whole genome shotgun (WGS) entry which is preliminary data.</text>
</comment>
<feature type="transmembrane region" description="Helical" evidence="6">
    <location>
        <begin position="106"/>
        <end position="124"/>
    </location>
</feature>
<proteinExistence type="predicted"/>
<feature type="transmembrane region" description="Helical" evidence="6">
    <location>
        <begin position="280"/>
        <end position="299"/>
    </location>
</feature>
<accession>A0ABD5X418</accession>
<dbReference type="Proteomes" id="UP001596388">
    <property type="component" value="Unassembled WGS sequence"/>
</dbReference>
<protein>
    <submittedName>
        <fullName evidence="7">Polysaccharide biosynthesis C-terminal domain-containing protein</fullName>
    </submittedName>
</protein>
<feature type="transmembrane region" description="Helical" evidence="6">
    <location>
        <begin position="347"/>
        <end position="364"/>
    </location>
</feature>
<dbReference type="Pfam" id="PF13440">
    <property type="entry name" value="Polysacc_synt_3"/>
    <property type="match status" value="1"/>
</dbReference>
<feature type="transmembrane region" description="Helical" evidence="6">
    <location>
        <begin position="38"/>
        <end position="59"/>
    </location>
</feature>
<dbReference type="AlphaFoldDB" id="A0ABD5X418"/>
<keyword evidence="5 6" id="KW-0472">Membrane</keyword>